<dbReference type="EMBL" id="CAJVPU010032202">
    <property type="protein sequence ID" value="CAG8719008.1"/>
    <property type="molecule type" value="Genomic_DNA"/>
</dbReference>
<sequence>SIPTRTLEEITNITKSTTTTSNTQLSNNNTTTSSDTPTPIDINEHSDKQL</sequence>
<dbReference type="Proteomes" id="UP000789702">
    <property type="component" value="Unassembled WGS sequence"/>
</dbReference>
<evidence type="ECO:0000313" key="1">
    <source>
        <dbReference type="EMBL" id="CAG8719008.1"/>
    </source>
</evidence>
<organism evidence="1 2">
    <name type="scientific">Dentiscutata heterogama</name>
    <dbReference type="NCBI Taxonomy" id="1316150"/>
    <lineage>
        <taxon>Eukaryota</taxon>
        <taxon>Fungi</taxon>
        <taxon>Fungi incertae sedis</taxon>
        <taxon>Mucoromycota</taxon>
        <taxon>Glomeromycotina</taxon>
        <taxon>Glomeromycetes</taxon>
        <taxon>Diversisporales</taxon>
        <taxon>Gigasporaceae</taxon>
        <taxon>Dentiscutata</taxon>
    </lineage>
</organism>
<accession>A0ACA9PQH4</accession>
<proteinExistence type="predicted"/>
<feature type="non-terminal residue" evidence="1">
    <location>
        <position position="1"/>
    </location>
</feature>
<name>A0ACA9PQH4_9GLOM</name>
<protein>
    <submittedName>
        <fullName evidence="1">13913_t:CDS:1</fullName>
    </submittedName>
</protein>
<evidence type="ECO:0000313" key="2">
    <source>
        <dbReference type="Proteomes" id="UP000789702"/>
    </source>
</evidence>
<keyword evidence="2" id="KW-1185">Reference proteome</keyword>
<comment type="caution">
    <text evidence="1">The sequence shown here is derived from an EMBL/GenBank/DDBJ whole genome shotgun (WGS) entry which is preliminary data.</text>
</comment>
<reference evidence="1" key="1">
    <citation type="submission" date="2021-06" db="EMBL/GenBank/DDBJ databases">
        <authorList>
            <person name="Kallberg Y."/>
            <person name="Tangrot J."/>
            <person name="Rosling A."/>
        </authorList>
    </citation>
    <scope>NUCLEOTIDE SEQUENCE</scope>
    <source>
        <strain evidence="1">IL203A</strain>
    </source>
</reference>
<gene>
    <name evidence="1" type="ORF">DHETER_LOCUS12718</name>
</gene>